<dbReference type="Proteomes" id="UP001212841">
    <property type="component" value="Unassembled WGS sequence"/>
</dbReference>
<accession>A0AAD5S654</accession>
<evidence type="ECO:0000256" key="1">
    <source>
        <dbReference type="SAM" id="MobiDB-lite"/>
    </source>
</evidence>
<feature type="compositionally biased region" description="Acidic residues" evidence="1">
    <location>
        <begin position="207"/>
        <end position="231"/>
    </location>
</feature>
<sequence length="302" mass="33503">MSTAPTRKNKILVTGHPGVGKVDLIRRIVNRTSNPPPQSSTTTDQPLCLTCTLDTKYYTAEVGFWIDSAKDLTSADLEDWKQLSDSVDGFIYVFDRAKPETFQDLPKWSNFLSHTDPNISLCIANNTDTQSSPSADISTQLGEWEDWCLGNGVELIDIVQNDTEGVSGYDGVGEERVGFDRIVEALETNMWDGMRRKDGCGGKPEVQLDDDADDDHEEIGEDDDDLFGDFEDPSAVRRTHELIFGNKKDGGDDDPFERSWNTLKGLRDFGQNLPDAERRALAARVALSFGLELGDDSDEAEP</sequence>
<dbReference type="Gene3D" id="3.40.50.11960">
    <property type="match status" value="1"/>
</dbReference>
<dbReference type="InterPro" id="IPR019341">
    <property type="entry name" value="Alpha/Gamma-adaptin-bd_p34"/>
</dbReference>
<dbReference type="PANTHER" id="PTHR14659">
    <property type="entry name" value="ALPHA- AND GAMMA-ADAPTIN-BINDING PROTEIN P34"/>
    <property type="match status" value="1"/>
</dbReference>
<evidence type="ECO:0000313" key="2">
    <source>
        <dbReference type="EMBL" id="KAJ3046374.1"/>
    </source>
</evidence>
<feature type="region of interest" description="Disordered" evidence="1">
    <location>
        <begin position="196"/>
        <end position="231"/>
    </location>
</feature>
<name>A0AAD5S654_9FUNG</name>
<comment type="caution">
    <text evidence="2">The sequence shown here is derived from an EMBL/GenBank/DDBJ whole genome shotgun (WGS) entry which is preliminary data.</text>
</comment>
<organism evidence="2 3">
    <name type="scientific">Rhizophlyctis rosea</name>
    <dbReference type="NCBI Taxonomy" id="64517"/>
    <lineage>
        <taxon>Eukaryota</taxon>
        <taxon>Fungi</taxon>
        <taxon>Fungi incertae sedis</taxon>
        <taxon>Chytridiomycota</taxon>
        <taxon>Chytridiomycota incertae sedis</taxon>
        <taxon>Chytridiomycetes</taxon>
        <taxon>Rhizophlyctidales</taxon>
        <taxon>Rhizophlyctidaceae</taxon>
        <taxon>Rhizophlyctis</taxon>
    </lineage>
</organism>
<dbReference type="InterPro" id="IPR027417">
    <property type="entry name" value="P-loop_NTPase"/>
</dbReference>
<evidence type="ECO:0000313" key="3">
    <source>
        <dbReference type="Proteomes" id="UP001212841"/>
    </source>
</evidence>
<dbReference type="EMBL" id="JADGJD010001179">
    <property type="protein sequence ID" value="KAJ3046374.1"/>
    <property type="molecule type" value="Genomic_DNA"/>
</dbReference>
<keyword evidence="3" id="KW-1185">Reference proteome</keyword>
<protein>
    <recommendedName>
        <fullName evidence="4">P-loop containing nucleoside triphosphate hydrolase protein</fullName>
    </recommendedName>
</protein>
<proteinExistence type="predicted"/>
<dbReference type="Pfam" id="PF10199">
    <property type="entry name" value="Adaptin_binding"/>
    <property type="match status" value="1"/>
</dbReference>
<dbReference type="PANTHER" id="PTHR14659:SF1">
    <property type="entry name" value="ALPHA- AND GAMMA-ADAPTIN-BINDING PROTEIN P34"/>
    <property type="match status" value="1"/>
</dbReference>
<evidence type="ECO:0008006" key="4">
    <source>
        <dbReference type="Google" id="ProtNLM"/>
    </source>
</evidence>
<dbReference type="AlphaFoldDB" id="A0AAD5S654"/>
<dbReference type="SUPFAM" id="SSF52540">
    <property type="entry name" value="P-loop containing nucleoside triphosphate hydrolases"/>
    <property type="match status" value="1"/>
</dbReference>
<gene>
    <name evidence="2" type="ORF">HK097_000915</name>
</gene>
<reference evidence="2" key="1">
    <citation type="submission" date="2020-05" db="EMBL/GenBank/DDBJ databases">
        <title>Phylogenomic resolution of chytrid fungi.</title>
        <authorList>
            <person name="Stajich J.E."/>
            <person name="Amses K."/>
            <person name="Simmons R."/>
            <person name="Seto K."/>
            <person name="Myers J."/>
            <person name="Bonds A."/>
            <person name="Quandt C.A."/>
            <person name="Barry K."/>
            <person name="Liu P."/>
            <person name="Grigoriev I."/>
            <person name="Longcore J.E."/>
            <person name="James T.Y."/>
        </authorList>
    </citation>
    <scope>NUCLEOTIDE SEQUENCE</scope>
    <source>
        <strain evidence="2">JEL0318</strain>
    </source>
</reference>